<organism evidence="1 2">
    <name type="scientific">Monosiga brevicollis</name>
    <name type="common">Choanoflagellate</name>
    <dbReference type="NCBI Taxonomy" id="81824"/>
    <lineage>
        <taxon>Eukaryota</taxon>
        <taxon>Choanoflagellata</taxon>
        <taxon>Craspedida</taxon>
        <taxon>Salpingoecidae</taxon>
        <taxon>Monosiga</taxon>
    </lineage>
</organism>
<sequence>MKTLGKQLAGSRPYGLIVVLGWLLQSQSWLQVAGKIVVVELPEQISQVPTGVNYDNPFYATNISGTVIGYSANQVCYRITTGATVDAVLPEPVPINLSRGSALDTCGSWLNAVMYDPSEDVVRGWYHEEWECDYARNSYTNKSIAYAESHDGGYNFSKPNYPDNYIITSPPGNSSTTHQTGEGDHTVVRVGDYYYLYFLDWNAQPTGPRVAVARSHVQDGGRPNSWWKWHHGNFSSPGRGGECDALEGIASASSVRYRTRQNDFVAVEPPQLDAHTEFAHSQTWDREANSPELYAYISLVGPGGAEDIDTNFYLYYTYLEVPDLSATETLLAFQGGSNGTHAWATTALMLRAYNYSARTLGYLLTRPASGRRALYDCYLNASAVYMTGLEGECADGIILRTLGYAADAATTLPAANGFAPVQLWRCKDASSARYITTTSACASGATSSSLGWILTRTQA</sequence>
<dbReference type="AlphaFoldDB" id="A9V5H7"/>
<evidence type="ECO:0000313" key="1">
    <source>
        <dbReference type="EMBL" id="EDQ87286.1"/>
    </source>
</evidence>
<dbReference type="KEGG" id="mbr:MONBRDRAFT_27516"/>
<evidence type="ECO:0000313" key="2">
    <source>
        <dbReference type="Proteomes" id="UP000001357"/>
    </source>
</evidence>
<name>A9V5H7_MONBE</name>
<dbReference type="Proteomes" id="UP000001357">
    <property type="component" value="Unassembled WGS sequence"/>
</dbReference>
<dbReference type="GeneID" id="5893244"/>
<dbReference type="InParanoid" id="A9V5H7"/>
<proteinExistence type="predicted"/>
<gene>
    <name evidence="1" type="ORF">MONBRDRAFT_27516</name>
</gene>
<dbReference type="Gene3D" id="2.115.10.20">
    <property type="entry name" value="Glycosyl hydrolase domain, family 43"/>
    <property type="match status" value="1"/>
</dbReference>
<reference evidence="1 2" key="1">
    <citation type="journal article" date="2008" name="Nature">
        <title>The genome of the choanoflagellate Monosiga brevicollis and the origin of metazoans.</title>
        <authorList>
            <consortium name="JGI Sequencing"/>
            <person name="King N."/>
            <person name="Westbrook M.J."/>
            <person name="Young S.L."/>
            <person name="Kuo A."/>
            <person name="Abedin M."/>
            <person name="Chapman J."/>
            <person name="Fairclough S."/>
            <person name="Hellsten U."/>
            <person name="Isogai Y."/>
            <person name="Letunic I."/>
            <person name="Marr M."/>
            <person name="Pincus D."/>
            <person name="Putnam N."/>
            <person name="Rokas A."/>
            <person name="Wright K.J."/>
            <person name="Zuzow R."/>
            <person name="Dirks W."/>
            <person name="Good M."/>
            <person name="Goodstein D."/>
            <person name="Lemons D."/>
            <person name="Li W."/>
            <person name="Lyons J.B."/>
            <person name="Morris A."/>
            <person name="Nichols S."/>
            <person name="Richter D.J."/>
            <person name="Salamov A."/>
            <person name="Bork P."/>
            <person name="Lim W.A."/>
            <person name="Manning G."/>
            <person name="Miller W.T."/>
            <person name="McGinnis W."/>
            <person name="Shapiro H."/>
            <person name="Tjian R."/>
            <person name="Grigoriev I.V."/>
            <person name="Rokhsar D."/>
        </authorList>
    </citation>
    <scope>NUCLEOTIDE SEQUENCE [LARGE SCALE GENOMIC DNA]</scope>
    <source>
        <strain evidence="2">MX1 / ATCC 50154</strain>
    </source>
</reference>
<dbReference type="RefSeq" id="XP_001747899.1">
    <property type="nucleotide sequence ID" value="XM_001747847.1"/>
</dbReference>
<protein>
    <submittedName>
        <fullName evidence="1">Uncharacterized protein</fullName>
    </submittedName>
</protein>
<dbReference type="EMBL" id="CH991560">
    <property type="protein sequence ID" value="EDQ87286.1"/>
    <property type="molecule type" value="Genomic_DNA"/>
</dbReference>
<accession>A9V5H7</accession>
<keyword evidence="2" id="KW-1185">Reference proteome</keyword>
<dbReference type="InterPro" id="IPR023296">
    <property type="entry name" value="Glyco_hydro_beta-prop_sf"/>
</dbReference>